<keyword evidence="2" id="KW-0663">Pyridoxal phosphate</keyword>
<evidence type="ECO:0000256" key="1">
    <source>
        <dbReference type="ARBA" id="ARBA00001933"/>
    </source>
</evidence>
<dbReference type="InterPro" id="IPR050214">
    <property type="entry name" value="Cys_Synth/Cystath_Beta-Synth"/>
</dbReference>
<name>A0ABW1S865_9PROT</name>
<dbReference type="Proteomes" id="UP001596303">
    <property type="component" value="Unassembled WGS sequence"/>
</dbReference>
<reference evidence="5" key="1">
    <citation type="journal article" date="2019" name="Int. J. Syst. Evol. Microbiol.">
        <title>The Global Catalogue of Microorganisms (GCM) 10K type strain sequencing project: providing services to taxonomists for standard genome sequencing and annotation.</title>
        <authorList>
            <consortium name="The Broad Institute Genomics Platform"/>
            <consortium name="The Broad Institute Genome Sequencing Center for Infectious Disease"/>
            <person name="Wu L."/>
            <person name="Ma J."/>
        </authorList>
    </citation>
    <scope>NUCLEOTIDE SEQUENCE [LARGE SCALE GENOMIC DNA]</scope>
    <source>
        <strain evidence="5">CGMCC-1.15741</strain>
    </source>
</reference>
<comment type="caution">
    <text evidence="4">The sequence shown here is derived from an EMBL/GenBank/DDBJ whole genome shotgun (WGS) entry which is preliminary data.</text>
</comment>
<keyword evidence="5" id="KW-1185">Reference proteome</keyword>
<evidence type="ECO:0000313" key="4">
    <source>
        <dbReference type="EMBL" id="MFC6197760.1"/>
    </source>
</evidence>
<gene>
    <name evidence="4" type="ORF">ACFQDM_06700</name>
</gene>
<dbReference type="InterPro" id="IPR036052">
    <property type="entry name" value="TrpB-like_PALP_sf"/>
</dbReference>
<dbReference type="EMBL" id="JBHSSW010000005">
    <property type="protein sequence ID" value="MFC6197760.1"/>
    <property type="molecule type" value="Genomic_DNA"/>
</dbReference>
<dbReference type="InterPro" id="IPR001926">
    <property type="entry name" value="TrpB-like_PALP"/>
</dbReference>
<evidence type="ECO:0000259" key="3">
    <source>
        <dbReference type="Pfam" id="PF00291"/>
    </source>
</evidence>
<dbReference type="SUPFAM" id="SSF53686">
    <property type="entry name" value="Tryptophan synthase beta subunit-like PLP-dependent enzymes"/>
    <property type="match status" value="1"/>
</dbReference>
<proteinExistence type="predicted"/>
<accession>A0ABW1S865</accession>
<evidence type="ECO:0000256" key="2">
    <source>
        <dbReference type="ARBA" id="ARBA00022898"/>
    </source>
</evidence>
<dbReference type="Pfam" id="PF00291">
    <property type="entry name" value="PALP"/>
    <property type="match status" value="1"/>
</dbReference>
<feature type="domain" description="Tryptophan synthase beta chain-like PALP" evidence="3">
    <location>
        <begin position="2"/>
        <end position="217"/>
    </location>
</feature>
<dbReference type="PANTHER" id="PTHR10314">
    <property type="entry name" value="CYSTATHIONINE BETA-SYNTHASE"/>
    <property type="match status" value="1"/>
</dbReference>
<protein>
    <submittedName>
        <fullName evidence="4">Pyridoxal-phosphate dependent enzyme</fullName>
    </submittedName>
</protein>
<comment type="cofactor">
    <cofactor evidence="1">
        <name>pyridoxal 5'-phosphate</name>
        <dbReference type="ChEBI" id="CHEBI:597326"/>
    </cofactor>
</comment>
<evidence type="ECO:0000313" key="5">
    <source>
        <dbReference type="Proteomes" id="UP001596303"/>
    </source>
</evidence>
<organism evidence="4 5">
    <name type="scientific">Ponticaulis profundi</name>
    <dbReference type="NCBI Taxonomy" id="2665222"/>
    <lineage>
        <taxon>Bacteria</taxon>
        <taxon>Pseudomonadati</taxon>
        <taxon>Pseudomonadota</taxon>
        <taxon>Alphaproteobacteria</taxon>
        <taxon>Hyphomonadales</taxon>
        <taxon>Hyphomonadaceae</taxon>
        <taxon>Ponticaulis</taxon>
    </lineage>
</organism>
<dbReference type="Gene3D" id="3.40.50.1100">
    <property type="match status" value="2"/>
</dbReference>
<sequence length="283" mass="30560">MGNTPLVKWGDVDGATIWLKLEGQNPSGSLKDRHVIGILRDLNERGILAPEKEFIDTSSGSYASALAMWGAVLGMKVNIVTRETIENTYKLYFDYVGANLILHGTNNAAGHEHCKCLYEDCPEKYIFTDQMNNKAAANEHQNTAKEILDTLDGDVAAIFTNLGSGANLAGMKAHVDTIGHGLQMYAVTQAKDAAGSFVGTWKEGYVKSFYAESIKADPSIREVQTSYSAGLPLWKEHLLSKGFTVGQATSGALEAAIRTIKSDGLEGNIVLLSGNQYGWNVPA</sequence>